<name>A0A1X2HD02_SYNRA</name>
<dbReference type="Proteomes" id="UP000242180">
    <property type="component" value="Unassembled WGS sequence"/>
</dbReference>
<sequence>MSCQHLIFIMGALCVRWICWPGTIPSDRRPRQIPYHNRNGAPNLYFNTAWICTESIAGMAGVKSVERLDLRIIGFVACGPLVGRMDSTSSCAPFADLANLLSLVSCLFQLTDESISCGFDAVFLASKRTSFSASSDLFPYHF</sequence>
<protein>
    <recommendedName>
        <fullName evidence="4">Secreted protein</fullName>
    </recommendedName>
</protein>
<evidence type="ECO:0000313" key="2">
    <source>
        <dbReference type="EMBL" id="ORY96668.1"/>
    </source>
</evidence>
<keyword evidence="3" id="KW-1185">Reference proteome</keyword>
<feature type="chain" id="PRO_5013004741" description="Secreted protein" evidence="1">
    <location>
        <begin position="22"/>
        <end position="142"/>
    </location>
</feature>
<reference evidence="2 3" key="1">
    <citation type="submission" date="2016-07" db="EMBL/GenBank/DDBJ databases">
        <title>Pervasive Adenine N6-methylation of Active Genes in Fungi.</title>
        <authorList>
            <consortium name="DOE Joint Genome Institute"/>
            <person name="Mondo S.J."/>
            <person name="Dannebaum R.O."/>
            <person name="Kuo R.C."/>
            <person name="Labutti K."/>
            <person name="Haridas S."/>
            <person name="Kuo A."/>
            <person name="Salamov A."/>
            <person name="Ahrendt S.R."/>
            <person name="Lipzen A."/>
            <person name="Sullivan W."/>
            <person name="Andreopoulos W.B."/>
            <person name="Clum A."/>
            <person name="Lindquist E."/>
            <person name="Daum C."/>
            <person name="Ramamoorthy G.K."/>
            <person name="Gryganskyi A."/>
            <person name="Culley D."/>
            <person name="Magnuson J.K."/>
            <person name="James T.Y."/>
            <person name="O'Malley M.A."/>
            <person name="Stajich J.E."/>
            <person name="Spatafora J.W."/>
            <person name="Visel A."/>
            <person name="Grigoriev I.V."/>
        </authorList>
    </citation>
    <scope>NUCLEOTIDE SEQUENCE [LARGE SCALE GENOMIC DNA]</scope>
    <source>
        <strain evidence="2 3">NRRL 2496</strain>
    </source>
</reference>
<evidence type="ECO:0000256" key="1">
    <source>
        <dbReference type="SAM" id="SignalP"/>
    </source>
</evidence>
<evidence type="ECO:0008006" key="4">
    <source>
        <dbReference type="Google" id="ProtNLM"/>
    </source>
</evidence>
<organism evidence="2 3">
    <name type="scientific">Syncephalastrum racemosum</name>
    <name type="common">Filamentous fungus</name>
    <dbReference type="NCBI Taxonomy" id="13706"/>
    <lineage>
        <taxon>Eukaryota</taxon>
        <taxon>Fungi</taxon>
        <taxon>Fungi incertae sedis</taxon>
        <taxon>Mucoromycota</taxon>
        <taxon>Mucoromycotina</taxon>
        <taxon>Mucoromycetes</taxon>
        <taxon>Mucorales</taxon>
        <taxon>Syncephalastraceae</taxon>
        <taxon>Syncephalastrum</taxon>
    </lineage>
</organism>
<evidence type="ECO:0000313" key="3">
    <source>
        <dbReference type="Proteomes" id="UP000242180"/>
    </source>
</evidence>
<dbReference type="InParanoid" id="A0A1X2HD02"/>
<comment type="caution">
    <text evidence="2">The sequence shown here is derived from an EMBL/GenBank/DDBJ whole genome shotgun (WGS) entry which is preliminary data.</text>
</comment>
<dbReference type="EMBL" id="MCGN01000005">
    <property type="protein sequence ID" value="ORY96668.1"/>
    <property type="molecule type" value="Genomic_DNA"/>
</dbReference>
<dbReference type="AlphaFoldDB" id="A0A1X2HD02"/>
<keyword evidence="1" id="KW-0732">Signal</keyword>
<accession>A0A1X2HD02</accession>
<gene>
    <name evidence="2" type="ORF">BCR43DRAFT_283652</name>
</gene>
<feature type="signal peptide" evidence="1">
    <location>
        <begin position="1"/>
        <end position="21"/>
    </location>
</feature>
<proteinExistence type="predicted"/>